<sequence>MWLIVRLWRTFSIPRGAGKIFTKELNVVARKCCGQAQTGAFVRREGARAHAKTMVYAHNLCAMVR</sequence>
<dbReference type="AlphaFoldDB" id="A0A1G2KXH9"/>
<evidence type="ECO:0000313" key="1">
    <source>
        <dbReference type="EMBL" id="OHA03914.1"/>
    </source>
</evidence>
<protein>
    <submittedName>
        <fullName evidence="1">Uncharacterized protein</fullName>
    </submittedName>
</protein>
<proteinExistence type="predicted"/>
<accession>A0A1G2KXH9</accession>
<reference evidence="1 2" key="1">
    <citation type="journal article" date="2016" name="Nat. Commun.">
        <title>Thousands of microbial genomes shed light on interconnected biogeochemical processes in an aquifer system.</title>
        <authorList>
            <person name="Anantharaman K."/>
            <person name="Brown C.T."/>
            <person name="Hug L.A."/>
            <person name="Sharon I."/>
            <person name="Castelle C.J."/>
            <person name="Probst A.J."/>
            <person name="Thomas B.C."/>
            <person name="Singh A."/>
            <person name="Wilkins M.J."/>
            <person name="Karaoz U."/>
            <person name="Brodie E.L."/>
            <person name="Williams K.H."/>
            <person name="Hubbard S.S."/>
            <person name="Banfield J.F."/>
        </authorList>
    </citation>
    <scope>NUCLEOTIDE SEQUENCE [LARGE SCALE GENOMIC DNA]</scope>
</reference>
<dbReference type="EMBL" id="MHQL01000005">
    <property type="protein sequence ID" value="OHA03914.1"/>
    <property type="molecule type" value="Genomic_DNA"/>
</dbReference>
<gene>
    <name evidence="1" type="ORF">A3C16_03820</name>
</gene>
<comment type="caution">
    <text evidence="1">The sequence shown here is derived from an EMBL/GenBank/DDBJ whole genome shotgun (WGS) entry which is preliminary data.</text>
</comment>
<evidence type="ECO:0000313" key="2">
    <source>
        <dbReference type="Proteomes" id="UP000177811"/>
    </source>
</evidence>
<dbReference type="Proteomes" id="UP000177811">
    <property type="component" value="Unassembled WGS sequence"/>
</dbReference>
<name>A0A1G2KXH9_9BACT</name>
<organism evidence="1 2">
    <name type="scientific">Candidatus Sungbacteria bacterium RIFCSPHIGHO2_02_FULL_51_29</name>
    <dbReference type="NCBI Taxonomy" id="1802273"/>
    <lineage>
        <taxon>Bacteria</taxon>
        <taxon>Candidatus Sungiibacteriota</taxon>
    </lineage>
</organism>